<sequence>MPDKDKQFKKDVRESSGYSLSVPYWKYKELEEQYSQLLMRVDADSPDCLSLADSLEKEKSLERGIDRILEG</sequence>
<dbReference type="RefSeq" id="WP_045356669.1">
    <property type="nucleotide sequence ID" value="NZ_BBPA01000005.1"/>
</dbReference>
<proteinExistence type="predicted"/>
<protein>
    <submittedName>
        <fullName evidence="1">Uncharacterized protein</fullName>
    </submittedName>
</protein>
<accession>A0A0A1VP81</accession>
<dbReference type="EMBL" id="BBPA01000005">
    <property type="protein sequence ID" value="GAL91582.1"/>
    <property type="molecule type" value="Genomic_DNA"/>
</dbReference>
<evidence type="ECO:0000313" key="1">
    <source>
        <dbReference type="EMBL" id="GAL91582.1"/>
    </source>
</evidence>
<name>A0A0A1VP81_MICAE</name>
<dbReference type="AlphaFoldDB" id="A0A0A1VP81"/>
<gene>
    <name evidence="1" type="ORF">N44_02295</name>
</gene>
<comment type="caution">
    <text evidence="1">The sequence shown here is derived from an EMBL/GenBank/DDBJ whole genome shotgun (WGS) entry which is preliminary data.</text>
</comment>
<reference evidence="2" key="1">
    <citation type="journal article" date="2015" name="Genome">
        <title>Whole Genome Sequence of the Non-Microcystin-Producing Microcystis aeruginosa Strain NIES-44.</title>
        <authorList>
            <person name="Okano K."/>
            <person name="Miyata N."/>
            <person name="Ozaki Y."/>
        </authorList>
    </citation>
    <scope>NUCLEOTIDE SEQUENCE [LARGE SCALE GENOMIC DNA]</scope>
    <source>
        <strain evidence="2">NIES-44</strain>
    </source>
</reference>
<organism evidence="1 2">
    <name type="scientific">Microcystis aeruginosa NIES-44</name>
    <dbReference type="NCBI Taxonomy" id="449439"/>
    <lineage>
        <taxon>Bacteria</taxon>
        <taxon>Bacillati</taxon>
        <taxon>Cyanobacteriota</taxon>
        <taxon>Cyanophyceae</taxon>
        <taxon>Oscillatoriophycideae</taxon>
        <taxon>Chroococcales</taxon>
        <taxon>Microcystaceae</taxon>
        <taxon>Microcystis</taxon>
    </lineage>
</organism>
<dbReference type="Proteomes" id="UP000030321">
    <property type="component" value="Unassembled WGS sequence"/>
</dbReference>
<evidence type="ECO:0000313" key="2">
    <source>
        <dbReference type="Proteomes" id="UP000030321"/>
    </source>
</evidence>